<reference evidence="13 14" key="1">
    <citation type="journal article" date="2019" name="Mol. Ecol. Resour.">
        <title>Improving Illumina assemblies with Hi-C and long reads: an example with the North African dromedary.</title>
        <authorList>
            <person name="Elbers J.P."/>
            <person name="Rogers M.F."/>
            <person name="Perelman P.L."/>
            <person name="Proskuryakova A.A."/>
            <person name="Serdyukova N.A."/>
            <person name="Johnson W.E."/>
            <person name="Horin P."/>
            <person name="Corander J."/>
            <person name="Murphy D."/>
            <person name="Burger P.A."/>
        </authorList>
    </citation>
    <scope>NUCLEOTIDE SEQUENCE [LARGE SCALE GENOMIC DNA]</scope>
    <source>
        <strain evidence="13">Drom800</strain>
        <tissue evidence="13">Blood</tissue>
    </source>
</reference>
<evidence type="ECO:0000256" key="2">
    <source>
        <dbReference type="ARBA" id="ARBA00022475"/>
    </source>
</evidence>
<dbReference type="PROSITE" id="PS50262">
    <property type="entry name" value="G_PROTEIN_RECEP_F1_2"/>
    <property type="match status" value="1"/>
</dbReference>
<evidence type="ECO:0000313" key="14">
    <source>
        <dbReference type="Proteomes" id="UP000299084"/>
    </source>
</evidence>
<keyword evidence="14" id="KW-1185">Reference proteome</keyword>
<evidence type="ECO:0000256" key="10">
    <source>
        <dbReference type="SAM" id="MobiDB-lite"/>
    </source>
</evidence>
<keyword evidence="4 11" id="KW-0812">Transmembrane</keyword>
<evidence type="ECO:0000256" key="7">
    <source>
        <dbReference type="ARBA" id="ARBA00023040"/>
    </source>
</evidence>
<sequence>MEVLEEEGKGRGNQESLTYRAPRPGRSSNGTAAPEFVRLGVTDVRGLQLLLLAVLLVTHVLTLPGNLLIVTLTVADRRLATPVPCCLRHSSLLEPGCASAVTPQALVHLLTGRGTVSRARCFSQTGLCFILGTAESLLPAVTSADRYPAVCRPLRCPARRTAGVGPVLHALAGAGVRRPQAPAAGVLPGGRVHPGLCRGGDRPVLRPLSGTVLHLPSSRGRRKASSTCPSPLLVVALTCGSCLTVHLSPRQTGRLKLNRGVAFFSTIVSPLLNPFVYCLRNELVQKVSRDLLIKVGGVPSKTLRA</sequence>
<accession>A0A5N4DU40</accession>
<dbReference type="GO" id="GO:0005886">
    <property type="term" value="C:plasma membrane"/>
    <property type="evidence" value="ECO:0007669"/>
    <property type="project" value="UniProtKB-SubCell"/>
</dbReference>
<keyword evidence="5" id="KW-0552">Olfaction</keyword>
<dbReference type="PANTHER" id="PTHR26454">
    <property type="entry name" value="OLFACTORY RECEPTOR"/>
    <property type="match status" value="1"/>
</dbReference>
<organism evidence="13 14">
    <name type="scientific">Camelus dromedarius</name>
    <name type="common">Dromedary</name>
    <name type="synonym">Arabian camel</name>
    <dbReference type="NCBI Taxonomy" id="9838"/>
    <lineage>
        <taxon>Eukaryota</taxon>
        <taxon>Metazoa</taxon>
        <taxon>Chordata</taxon>
        <taxon>Craniata</taxon>
        <taxon>Vertebrata</taxon>
        <taxon>Euteleostomi</taxon>
        <taxon>Mammalia</taxon>
        <taxon>Eutheria</taxon>
        <taxon>Laurasiatheria</taxon>
        <taxon>Artiodactyla</taxon>
        <taxon>Tylopoda</taxon>
        <taxon>Camelidae</taxon>
        <taxon>Camelus</taxon>
    </lineage>
</organism>
<dbReference type="InterPro" id="IPR000276">
    <property type="entry name" value="GPCR_Rhodpsn"/>
</dbReference>
<evidence type="ECO:0000256" key="4">
    <source>
        <dbReference type="ARBA" id="ARBA00022692"/>
    </source>
</evidence>
<keyword evidence="8 11" id="KW-0472">Membrane</keyword>
<proteinExistence type="predicted"/>
<evidence type="ECO:0000256" key="5">
    <source>
        <dbReference type="ARBA" id="ARBA00022725"/>
    </source>
</evidence>
<feature type="domain" description="G-protein coupled receptors family 1 profile" evidence="12">
    <location>
        <begin position="47"/>
        <end position="155"/>
    </location>
</feature>
<evidence type="ECO:0000313" key="13">
    <source>
        <dbReference type="EMBL" id="KAB1274577.1"/>
    </source>
</evidence>
<name>A0A5N4DU40_CAMDR</name>
<dbReference type="Pfam" id="PF00001">
    <property type="entry name" value="7tm_1"/>
    <property type="match status" value="1"/>
</dbReference>
<keyword evidence="2" id="KW-1003">Cell membrane</keyword>
<feature type="region of interest" description="Disordered" evidence="10">
    <location>
        <begin position="1"/>
        <end position="32"/>
    </location>
</feature>
<dbReference type="PANTHER" id="PTHR26454:SF2">
    <property type="entry name" value="OLFACTORY RECEPTOR 6E1"/>
    <property type="match status" value="1"/>
</dbReference>
<evidence type="ECO:0000256" key="6">
    <source>
        <dbReference type="ARBA" id="ARBA00022989"/>
    </source>
</evidence>
<dbReference type="InterPro" id="IPR047132">
    <property type="entry name" value="Olfact_rcpt_6C-like"/>
</dbReference>
<comment type="subcellular location">
    <subcellularLocation>
        <location evidence="1">Cell membrane</location>
        <topology evidence="1">Multi-pass membrane protein</topology>
    </subcellularLocation>
</comment>
<dbReference type="GO" id="GO:0004930">
    <property type="term" value="F:G protein-coupled receptor activity"/>
    <property type="evidence" value="ECO:0007669"/>
    <property type="project" value="UniProtKB-KW"/>
</dbReference>
<evidence type="ECO:0000256" key="1">
    <source>
        <dbReference type="ARBA" id="ARBA00004651"/>
    </source>
</evidence>
<keyword evidence="6 11" id="KW-1133">Transmembrane helix</keyword>
<protein>
    <submittedName>
        <fullName evidence="13">Olfactory receptor 49</fullName>
    </submittedName>
</protein>
<keyword evidence="7" id="KW-0297">G-protein coupled receptor</keyword>
<keyword evidence="3" id="KW-0716">Sensory transduction</keyword>
<keyword evidence="7" id="KW-0807">Transducer</keyword>
<feature type="transmembrane region" description="Helical" evidence="11">
    <location>
        <begin position="49"/>
        <end position="69"/>
    </location>
</feature>
<comment type="caution">
    <text evidence="13">The sequence shown here is derived from an EMBL/GenBank/DDBJ whole genome shotgun (WGS) entry which is preliminary data.</text>
</comment>
<evidence type="ECO:0000259" key="12">
    <source>
        <dbReference type="PROSITE" id="PS50262"/>
    </source>
</evidence>
<dbReference type="Proteomes" id="UP000299084">
    <property type="component" value="Unassembled WGS sequence"/>
</dbReference>
<evidence type="ECO:0000256" key="8">
    <source>
        <dbReference type="ARBA" id="ARBA00023136"/>
    </source>
</evidence>
<gene>
    <name evidence="13" type="ORF">Cadr_000012162</name>
</gene>
<keyword evidence="9 13" id="KW-0675">Receptor</keyword>
<dbReference type="SUPFAM" id="SSF81321">
    <property type="entry name" value="Family A G protein-coupled receptor-like"/>
    <property type="match status" value="2"/>
</dbReference>
<evidence type="ECO:0000256" key="3">
    <source>
        <dbReference type="ARBA" id="ARBA00022606"/>
    </source>
</evidence>
<dbReference type="EMBL" id="JWIN03000009">
    <property type="protein sequence ID" value="KAB1274577.1"/>
    <property type="molecule type" value="Genomic_DNA"/>
</dbReference>
<evidence type="ECO:0000256" key="11">
    <source>
        <dbReference type="SAM" id="Phobius"/>
    </source>
</evidence>
<dbReference type="Gene3D" id="1.20.1070.10">
    <property type="entry name" value="Rhodopsin 7-helix transmembrane proteins"/>
    <property type="match status" value="1"/>
</dbReference>
<dbReference type="AlphaFoldDB" id="A0A5N4DU40"/>
<dbReference type="GO" id="GO:0004984">
    <property type="term" value="F:olfactory receptor activity"/>
    <property type="evidence" value="ECO:0007669"/>
    <property type="project" value="TreeGrafter"/>
</dbReference>
<dbReference type="InterPro" id="IPR017452">
    <property type="entry name" value="GPCR_Rhodpsn_7TM"/>
</dbReference>
<evidence type="ECO:0000256" key="9">
    <source>
        <dbReference type="ARBA" id="ARBA00023170"/>
    </source>
</evidence>
<feature type="compositionally biased region" description="Basic and acidic residues" evidence="10">
    <location>
        <begin position="1"/>
        <end position="12"/>
    </location>
</feature>